<dbReference type="GeneID" id="98061747"/>
<keyword evidence="5" id="KW-1185">Reference proteome</keyword>
<accession>A0A2K9NZN7</accession>
<dbReference type="GO" id="GO:0046961">
    <property type="term" value="F:proton-transporting ATPase activity, rotational mechanism"/>
    <property type="evidence" value="ECO:0007669"/>
    <property type="project" value="InterPro"/>
</dbReference>
<dbReference type="AlphaFoldDB" id="A0A2K9NZN7"/>
<gene>
    <name evidence="4" type="ORF">B9O19_00318</name>
</gene>
<sequence length="106" mass="11408">MYNVAVIGDKDSVAGFGTLGLDTYFTDTRDECRKIFKQLASSGKFAVIYITEKASEYVADEIEKYTESILPAVIMIPGVSGNTGSGILGVRKSVEKAVGSDIIFND</sequence>
<dbReference type="OrthoDB" id="5311at2"/>
<dbReference type="Pfam" id="PF01990">
    <property type="entry name" value="ATP-synt_F"/>
    <property type="match status" value="1"/>
</dbReference>
<keyword evidence="4" id="KW-0378">Hydrolase</keyword>
<reference evidence="4 5" key="1">
    <citation type="submission" date="2017-04" db="EMBL/GenBank/DDBJ databases">
        <title>Monoglobus pectinilyticus 14 draft genome.</title>
        <authorList>
            <person name="Kim C."/>
            <person name="Rosendale D.I."/>
            <person name="Kelly W.J."/>
            <person name="Tannock G.W."/>
            <person name="Patchett M.L."/>
            <person name="Jordens J.Z."/>
        </authorList>
    </citation>
    <scope>NUCLEOTIDE SEQUENCE [LARGE SCALE GENOMIC DNA]</scope>
    <source>
        <strain evidence="4 5">14</strain>
    </source>
</reference>
<dbReference type="Gene3D" id="3.40.50.10580">
    <property type="entry name" value="ATPase, V1 complex, subunit F"/>
    <property type="match status" value="1"/>
</dbReference>
<dbReference type="KEGG" id="mpec:B9O19_00318"/>
<dbReference type="InterPro" id="IPR036906">
    <property type="entry name" value="ATPase_V1_fsu_sf"/>
</dbReference>
<proteinExistence type="inferred from homology"/>
<evidence type="ECO:0000313" key="4">
    <source>
        <dbReference type="EMBL" id="AUO18502.1"/>
    </source>
</evidence>
<organism evidence="4 5">
    <name type="scientific">Monoglobus pectinilyticus</name>
    <dbReference type="NCBI Taxonomy" id="1981510"/>
    <lineage>
        <taxon>Bacteria</taxon>
        <taxon>Bacillati</taxon>
        <taxon>Bacillota</taxon>
        <taxon>Clostridia</taxon>
        <taxon>Monoglobales</taxon>
        <taxon>Monoglobaceae</taxon>
        <taxon>Monoglobus</taxon>
    </lineage>
</organism>
<keyword evidence="3" id="KW-0406">Ion transport</keyword>
<dbReference type="EC" id="3.6.3.14" evidence="4"/>
<comment type="similarity">
    <text evidence="1">Belongs to the V-ATPase F subunit family.</text>
</comment>
<dbReference type="RefSeq" id="WP_102364798.1">
    <property type="nucleotide sequence ID" value="NZ_CP020991.1"/>
</dbReference>
<evidence type="ECO:0000256" key="1">
    <source>
        <dbReference type="ARBA" id="ARBA00010148"/>
    </source>
</evidence>
<protein>
    <submittedName>
        <fullName evidence="4">V-type sodium ATPase subunit G</fullName>
        <ecNumber evidence="4">3.6.3.14</ecNumber>
    </submittedName>
</protein>
<dbReference type="EMBL" id="CP020991">
    <property type="protein sequence ID" value="AUO18502.1"/>
    <property type="molecule type" value="Genomic_DNA"/>
</dbReference>
<dbReference type="SUPFAM" id="SSF159468">
    <property type="entry name" value="AtpF-like"/>
    <property type="match status" value="1"/>
</dbReference>
<dbReference type="GO" id="GO:0016787">
    <property type="term" value="F:hydrolase activity"/>
    <property type="evidence" value="ECO:0007669"/>
    <property type="project" value="UniProtKB-KW"/>
</dbReference>
<evidence type="ECO:0000313" key="5">
    <source>
        <dbReference type="Proteomes" id="UP000235589"/>
    </source>
</evidence>
<name>A0A2K9NZN7_9FIRM</name>
<evidence type="ECO:0000256" key="3">
    <source>
        <dbReference type="ARBA" id="ARBA00023065"/>
    </source>
</evidence>
<dbReference type="InterPro" id="IPR008218">
    <property type="entry name" value="ATPase_V1-cplx_f_g_su"/>
</dbReference>
<keyword evidence="2" id="KW-0813">Transport</keyword>
<dbReference type="Proteomes" id="UP000235589">
    <property type="component" value="Chromosome"/>
</dbReference>
<evidence type="ECO:0000256" key="2">
    <source>
        <dbReference type="ARBA" id="ARBA00022448"/>
    </source>
</evidence>